<evidence type="ECO:0000256" key="2">
    <source>
        <dbReference type="ARBA" id="ARBA00023002"/>
    </source>
</evidence>
<comment type="similarity">
    <text evidence="1 4">Belongs to the aldehyde dehydrogenase family.</text>
</comment>
<evidence type="ECO:0000256" key="3">
    <source>
        <dbReference type="PROSITE-ProRule" id="PRU10007"/>
    </source>
</evidence>
<dbReference type="FunFam" id="3.40.605.10:FF:000001">
    <property type="entry name" value="Aldehyde dehydrogenase 1"/>
    <property type="match status" value="1"/>
</dbReference>
<evidence type="ECO:0000313" key="6">
    <source>
        <dbReference type="EMBL" id="AZE29079.1"/>
    </source>
</evidence>
<organism evidence="6 7">
    <name type="scientific">Pseudomonas chlororaphis subsp. aureofaciens</name>
    <dbReference type="NCBI Taxonomy" id="587851"/>
    <lineage>
        <taxon>Bacteria</taxon>
        <taxon>Pseudomonadati</taxon>
        <taxon>Pseudomonadota</taxon>
        <taxon>Gammaproteobacteria</taxon>
        <taxon>Pseudomonadales</taxon>
        <taxon>Pseudomonadaceae</taxon>
        <taxon>Pseudomonas</taxon>
    </lineage>
</organism>
<dbReference type="PANTHER" id="PTHR11699">
    <property type="entry name" value="ALDEHYDE DEHYDROGENASE-RELATED"/>
    <property type="match status" value="1"/>
</dbReference>
<evidence type="ECO:0000259" key="5">
    <source>
        <dbReference type="Pfam" id="PF00171"/>
    </source>
</evidence>
<dbReference type="Gene3D" id="3.40.309.10">
    <property type="entry name" value="Aldehyde Dehydrogenase, Chain A, domain 2"/>
    <property type="match status" value="1"/>
</dbReference>
<dbReference type="SUPFAM" id="SSF53720">
    <property type="entry name" value="ALDH-like"/>
    <property type="match status" value="1"/>
</dbReference>
<dbReference type="AlphaFoldDB" id="A0AAD0ZHB2"/>
<dbReference type="PROSITE" id="PS00687">
    <property type="entry name" value="ALDEHYDE_DEHYDR_GLU"/>
    <property type="match status" value="1"/>
</dbReference>
<dbReference type="InterPro" id="IPR015590">
    <property type="entry name" value="Aldehyde_DH_dom"/>
</dbReference>
<dbReference type="CDD" id="cd07112">
    <property type="entry name" value="ALDH_GABALDH-PuuC"/>
    <property type="match status" value="1"/>
</dbReference>
<keyword evidence="2 4" id="KW-0560">Oxidoreductase</keyword>
<sequence>MTKSRSDWEQRFQSLTLEGRAFIDGQYCHAASAATFECISPVDGRFLANVASTDEADANRAVQVARQAFESGVWSRKAPAERKRVLIRFADLILEHQEELALLETLDMGKPIGDSLSIDVPATANAIRWSAEAIDKIYDEVAATPHDQLGLVTREASGVVAAIVPWNFPLIMASWKFAPALAAGNSFILKPSEKSPLTAIRIAQLALDAGIPKGVFNVLPGYGHTVGKALALHMDVDVLAFTGSTAVGKQLLVYSGQSNMKRVWLEAGGKSPNVVFADAPDLRAAAEAAASAIAFNQGEVCTAGSRLLVERSIRDQFIPLLVDAIKAWNPGHALDPETRVGALVDQRQLDNVLRYIGIGKEQGGQLLAGGARTLESTGGLYVEPTIFDGVTNAMTIAREEIFGPVLSVISFDTEEEALTIANDSIFGLAAGVWTSNLSRAHRFARGLRAGSVWVNQYDGGDMTAPFGGFKQSGNGRDKSLHAFDKYTELKATWIKL</sequence>
<dbReference type="Pfam" id="PF00171">
    <property type="entry name" value="Aldedh"/>
    <property type="match status" value="1"/>
</dbReference>
<feature type="domain" description="Aldehyde dehydrogenase" evidence="5">
    <location>
        <begin position="31"/>
        <end position="491"/>
    </location>
</feature>
<evidence type="ECO:0000256" key="4">
    <source>
        <dbReference type="RuleBase" id="RU003345"/>
    </source>
</evidence>
<protein>
    <submittedName>
        <fullName evidence="6">Aldehyde dehydrogenase</fullName>
        <ecNumber evidence="6">1.2.1.3</ecNumber>
    </submittedName>
</protein>
<dbReference type="Proteomes" id="UP000280455">
    <property type="component" value="Chromosome"/>
</dbReference>
<gene>
    <name evidence="6" type="ORF">C4K07_2294</name>
</gene>
<dbReference type="EMBL" id="CP027750">
    <property type="protein sequence ID" value="AZE29079.1"/>
    <property type="molecule type" value="Genomic_DNA"/>
</dbReference>
<dbReference type="InterPro" id="IPR029510">
    <property type="entry name" value="Ald_DH_CS_GLU"/>
</dbReference>
<dbReference type="InterPro" id="IPR016163">
    <property type="entry name" value="Ald_DH_C"/>
</dbReference>
<evidence type="ECO:0000313" key="7">
    <source>
        <dbReference type="Proteomes" id="UP000280455"/>
    </source>
</evidence>
<evidence type="ECO:0000256" key="1">
    <source>
        <dbReference type="ARBA" id="ARBA00009986"/>
    </source>
</evidence>
<dbReference type="InterPro" id="IPR016162">
    <property type="entry name" value="Ald_DH_N"/>
</dbReference>
<dbReference type="EC" id="1.2.1.3" evidence="6"/>
<name>A0AAD0ZHB2_9PSED</name>
<dbReference type="Gene3D" id="3.40.605.10">
    <property type="entry name" value="Aldehyde Dehydrogenase, Chain A, domain 1"/>
    <property type="match status" value="1"/>
</dbReference>
<feature type="active site" evidence="3">
    <location>
        <position position="266"/>
    </location>
</feature>
<dbReference type="InterPro" id="IPR016160">
    <property type="entry name" value="Ald_DH_CS_CYS"/>
</dbReference>
<proteinExistence type="inferred from homology"/>
<accession>A0AAD0ZHB2</accession>
<dbReference type="GO" id="GO:0004029">
    <property type="term" value="F:aldehyde dehydrogenase (NAD+) activity"/>
    <property type="evidence" value="ECO:0007669"/>
    <property type="project" value="UniProtKB-EC"/>
</dbReference>
<dbReference type="PROSITE" id="PS00070">
    <property type="entry name" value="ALDEHYDE_DEHYDR_CYS"/>
    <property type="match status" value="1"/>
</dbReference>
<dbReference type="InterPro" id="IPR016161">
    <property type="entry name" value="Ald_DH/histidinol_DH"/>
</dbReference>
<reference evidence="6 7" key="1">
    <citation type="submission" date="2018-03" db="EMBL/GenBank/DDBJ databases">
        <title>Diversity of phytobeneficial traits revealed by whole-genome analysis of worldwide-isolated phenazine-producing Pseudomonas spp.</title>
        <authorList>
            <person name="Biessy A."/>
            <person name="Novinscak A."/>
            <person name="Blom J."/>
            <person name="Leger G."/>
            <person name="Thomashow L.S."/>
            <person name="Cazorla F.M."/>
            <person name="Josic D."/>
            <person name="Filion M."/>
        </authorList>
    </citation>
    <scope>NUCLEOTIDE SEQUENCE [LARGE SCALE GENOMIC DNA]</scope>
    <source>
        <strain evidence="6 7">ChPhzS24</strain>
    </source>
</reference>
<dbReference type="FunFam" id="3.40.309.10:FF:000012">
    <property type="entry name" value="Betaine aldehyde dehydrogenase"/>
    <property type="match status" value="1"/>
</dbReference>
<dbReference type="RefSeq" id="WP_124301337.1">
    <property type="nucleotide sequence ID" value="NZ_CP027749.1"/>
</dbReference>